<accession>A0A5B8RB82</accession>
<sequence>MSDETVKWMQNLDAAYRRASGVAGFNEYKIFSGPVIPAPVLVLGLNPGGDPATWRLSVPETAGSRDPFYGDGSHDFDVCDYPEARAMRHLLNSALRVPRLAGSVVKSNLVFRRSARGDRGFRAFHGIDMNEAAEEARPFVTDIMARTDPAMILLEGQLLPRFTALYGEGDLEPVDEPVLTPAGPHSTMLYEAYRYRVPVLARHVTIVKIAHPSTFGGRYRKARVDDRIRGLLECDW</sequence>
<proteinExistence type="predicted"/>
<gene>
    <name evidence="1" type="ORF">KBTEX_02389</name>
</gene>
<reference evidence="1" key="1">
    <citation type="submission" date="2019-06" db="EMBL/GenBank/DDBJ databases">
        <authorList>
            <person name="Murdoch R.W."/>
            <person name="Fathepure B."/>
        </authorList>
    </citation>
    <scope>NUCLEOTIDE SEQUENCE</scope>
</reference>
<name>A0A5B8RB82_9ZZZZ</name>
<dbReference type="EMBL" id="MN079123">
    <property type="protein sequence ID" value="QEA06060.1"/>
    <property type="molecule type" value="Genomic_DNA"/>
</dbReference>
<protein>
    <recommendedName>
        <fullName evidence="2">Uracil DNA glycosylase superfamily</fullName>
    </recommendedName>
</protein>
<organism evidence="1">
    <name type="scientific">uncultured organism</name>
    <dbReference type="NCBI Taxonomy" id="155900"/>
    <lineage>
        <taxon>unclassified sequences</taxon>
        <taxon>environmental samples</taxon>
    </lineage>
</organism>
<evidence type="ECO:0000313" key="1">
    <source>
        <dbReference type="EMBL" id="QEA06060.1"/>
    </source>
</evidence>
<dbReference type="AlphaFoldDB" id="A0A5B8RB82"/>
<evidence type="ECO:0008006" key="2">
    <source>
        <dbReference type="Google" id="ProtNLM"/>
    </source>
</evidence>